<protein>
    <recommendedName>
        <fullName evidence="3">Serine-threonine/tyrosine-protein kinase catalytic domain-containing protein</fullName>
    </recommendedName>
</protein>
<gene>
    <name evidence="1" type="ORF">POPTR_008G013600</name>
</gene>
<dbReference type="SUPFAM" id="SSF56112">
    <property type="entry name" value="Protein kinase-like (PK-like)"/>
    <property type="match status" value="1"/>
</dbReference>
<dbReference type="InterPro" id="IPR011009">
    <property type="entry name" value="Kinase-like_dom_sf"/>
</dbReference>
<sequence length="79" mass="8881">MGSEVLARGDVFSHGILLLELFTGKRPSDDMFKEGLDLHKFANAALPEQVVDVVDPILLQEMKKIQRQEQTVATRFRGV</sequence>
<reference evidence="1 2" key="1">
    <citation type="journal article" date="2006" name="Science">
        <title>The genome of black cottonwood, Populus trichocarpa (Torr. &amp; Gray).</title>
        <authorList>
            <person name="Tuskan G.A."/>
            <person name="Difazio S."/>
            <person name="Jansson S."/>
            <person name="Bohlmann J."/>
            <person name="Grigoriev I."/>
            <person name="Hellsten U."/>
            <person name="Putnam N."/>
            <person name="Ralph S."/>
            <person name="Rombauts S."/>
            <person name="Salamov A."/>
            <person name="Schein J."/>
            <person name="Sterck L."/>
            <person name="Aerts A."/>
            <person name="Bhalerao R.R."/>
            <person name="Bhalerao R.P."/>
            <person name="Blaudez D."/>
            <person name="Boerjan W."/>
            <person name="Brun A."/>
            <person name="Brunner A."/>
            <person name="Busov V."/>
            <person name="Campbell M."/>
            <person name="Carlson J."/>
            <person name="Chalot M."/>
            <person name="Chapman J."/>
            <person name="Chen G.L."/>
            <person name="Cooper D."/>
            <person name="Coutinho P.M."/>
            <person name="Couturier J."/>
            <person name="Covert S."/>
            <person name="Cronk Q."/>
            <person name="Cunningham R."/>
            <person name="Davis J."/>
            <person name="Degroeve S."/>
            <person name="Dejardin A."/>
            <person name="Depamphilis C."/>
            <person name="Detter J."/>
            <person name="Dirks B."/>
            <person name="Dubchak I."/>
            <person name="Duplessis S."/>
            <person name="Ehlting J."/>
            <person name="Ellis B."/>
            <person name="Gendler K."/>
            <person name="Goodstein D."/>
            <person name="Gribskov M."/>
            <person name="Grimwood J."/>
            <person name="Groover A."/>
            <person name="Gunter L."/>
            <person name="Hamberger B."/>
            <person name="Heinze B."/>
            <person name="Helariutta Y."/>
            <person name="Henrissat B."/>
            <person name="Holligan D."/>
            <person name="Holt R."/>
            <person name="Huang W."/>
            <person name="Islam-Faridi N."/>
            <person name="Jones S."/>
            <person name="Jones-Rhoades M."/>
            <person name="Jorgensen R."/>
            <person name="Joshi C."/>
            <person name="Kangasjarvi J."/>
            <person name="Karlsson J."/>
            <person name="Kelleher C."/>
            <person name="Kirkpatrick R."/>
            <person name="Kirst M."/>
            <person name="Kohler A."/>
            <person name="Kalluri U."/>
            <person name="Larimer F."/>
            <person name="Leebens-Mack J."/>
            <person name="Leple J.C."/>
            <person name="Locascio P."/>
            <person name="Lou Y."/>
            <person name="Lucas S."/>
            <person name="Martin F."/>
            <person name="Montanini B."/>
            <person name="Napoli C."/>
            <person name="Nelson D.R."/>
            <person name="Nelson C."/>
            <person name="Nieminen K."/>
            <person name="Nilsson O."/>
            <person name="Pereda V."/>
            <person name="Peter G."/>
            <person name="Philippe R."/>
            <person name="Pilate G."/>
            <person name="Poliakov A."/>
            <person name="Razumovskaya J."/>
            <person name="Richardson P."/>
            <person name="Rinaldi C."/>
            <person name="Ritland K."/>
            <person name="Rouze P."/>
            <person name="Ryaboy D."/>
            <person name="Schmutz J."/>
            <person name="Schrader J."/>
            <person name="Segerman B."/>
            <person name="Shin H."/>
            <person name="Siddiqui A."/>
            <person name="Sterky F."/>
            <person name="Terry A."/>
            <person name="Tsai C.J."/>
            <person name="Uberbacher E."/>
            <person name="Unneberg P."/>
            <person name="Vahala J."/>
            <person name="Wall K."/>
            <person name="Wessler S."/>
            <person name="Yang G."/>
            <person name="Yin T."/>
            <person name="Douglas C."/>
            <person name="Marra M."/>
            <person name="Sandberg G."/>
            <person name="Van de Peer Y."/>
            <person name="Rokhsar D."/>
        </authorList>
    </citation>
    <scope>NUCLEOTIDE SEQUENCE [LARGE SCALE GENOMIC DNA]</scope>
    <source>
        <strain evidence="2">cv. Nisqually</strain>
    </source>
</reference>
<keyword evidence="2" id="KW-1185">Reference proteome</keyword>
<evidence type="ECO:0000313" key="1">
    <source>
        <dbReference type="EMBL" id="PNT22101.1"/>
    </source>
</evidence>
<dbReference type="STRING" id="3694.B9P6L8"/>
<dbReference type="InParanoid" id="B9P6L8"/>
<dbReference type="EMBL" id="CM009297">
    <property type="protein sequence ID" value="PNT22101.1"/>
    <property type="molecule type" value="Genomic_DNA"/>
</dbReference>
<name>B9P6L8_POPTR</name>
<dbReference type="AlphaFoldDB" id="B9P6L8"/>
<proteinExistence type="predicted"/>
<dbReference type="HOGENOM" id="CLU_200720_0_0_1"/>
<dbReference type="InterPro" id="IPR051564">
    <property type="entry name" value="LRR_receptor-like_kinase"/>
</dbReference>
<dbReference type="PANTHER" id="PTHR48055:SF55">
    <property type="entry name" value="PROTEIN KINASE DOMAIN-CONTAINING PROTEIN"/>
    <property type="match status" value="1"/>
</dbReference>
<accession>B9P6L8</accession>
<dbReference type="PANTHER" id="PTHR48055">
    <property type="entry name" value="LEUCINE-RICH REPEAT RECEPTOR PROTEIN KINASE EMS1"/>
    <property type="match status" value="1"/>
</dbReference>
<evidence type="ECO:0008006" key="3">
    <source>
        <dbReference type="Google" id="ProtNLM"/>
    </source>
</evidence>
<dbReference type="Proteomes" id="UP000006729">
    <property type="component" value="Chromosome 8"/>
</dbReference>
<dbReference type="Gene3D" id="1.10.510.10">
    <property type="entry name" value="Transferase(Phosphotransferase) domain 1"/>
    <property type="match status" value="1"/>
</dbReference>
<organism evidence="1 2">
    <name type="scientific">Populus trichocarpa</name>
    <name type="common">Western balsam poplar</name>
    <name type="synonym">Populus balsamifera subsp. trichocarpa</name>
    <dbReference type="NCBI Taxonomy" id="3694"/>
    <lineage>
        <taxon>Eukaryota</taxon>
        <taxon>Viridiplantae</taxon>
        <taxon>Streptophyta</taxon>
        <taxon>Embryophyta</taxon>
        <taxon>Tracheophyta</taxon>
        <taxon>Spermatophyta</taxon>
        <taxon>Magnoliopsida</taxon>
        <taxon>eudicotyledons</taxon>
        <taxon>Gunneridae</taxon>
        <taxon>Pentapetalae</taxon>
        <taxon>rosids</taxon>
        <taxon>fabids</taxon>
        <taxon>Malpighiales</taxon>
        <taxon>Salicaceae</taxon>
        <taxon>Saliceae</taxon>
        <taxon>Populus</taxon>
    </lineage>
</organism>
<evidence type="ECO:0000313" key="2">
    <source>
        <dbReference type="Proteomes" id="UP000006729"/>
    </source>
</evidence>